<evidence type="ECO:0008006" key="2">
    <source>
        <dbReference type="Google" id="ProtNLM"/>
    </source>
</evidence>
<accession>A0A2N9I0W7</accession>
<protein>
    <recommendedName>
        <fullName evidence="2">RNase H type-1 domain-containing protein</fullName>
    </recommendedName>
</protein>
<evidence type="ECO:0000313" key="1">
    <source>
        <dbReference type="EMBL" id="SPD17975.1"/>
    </source>
</evidence>
<name>A0A2N9I0W7_FAGSY</name>
<reference evidence="1" key="1">
    <citation type="submission" date="2018-02" db="EMBL/GenBank/DDBJ databases">
        <authorList>
            <person name="Cohen D.B."/>
            <person name="Kent A.D."/>
        </authorList>
    </citation>
    <scope>NUCLEOTIDE SEQUENCE</scope>
</reference>
<organism evidence="1">
    <name type="scientific">Fagus sylvatica</name>
    <name type="common">Beechnut</name>
    <dbReference type="NCBI Taxonomy" id="28930"/>
    <lineage>
        <taxon>Eukaryota</taxon>
        <taxon>Viridiplantae</taxon>
        <taxon>Streptophyta</taxon>
        <taxon>Embryophyta</taxon>
        <taxon>Tracheophyta</taxon>
        <taxon>Spermatophyta</taxon>
        <taxon>Magnoliopsida</taxon>
        <taxon>eudicotyledons</taxon>
        <taxon>Gunneridae</taxon>
        <taxon>Pentapetalae</taxon>
        <taxon>rosids</taxon>
        <taxon>fabids</taxon>
        <taxon>Fagales</taxon>
        <taxon>Fagaceae</taxon>
        <taxon>Fagus</taxon>
    </lineage>
</organism>
<proteinExistence type="predicted"/>
<dbReference type="AlphaFoldDB" id="A0A2N9I0W7"/>
<gene>
    <name evidence="1" type="ORF">FSB_LOCUS45857</name>
</gene>
<dbReference type="EMBL" id="OIVN01004546">
    <property type="protein sequence ID" value="SPD17975.1"/>
    <property type="molecule type" value="Genomic_DNA"/>
</dbReference>
<sequence>MHVFWDSEYEKAVWQASPFSSLWMKHRGGSWSDLVEVVLKEMASPDIELFVTIAWKIWGSRNECWLHKPHTDAASLGAQALAYTEEFLEANQKQKSALSTSTKSWIPPMDSFVNMNVAWKFQKSMKSYGMGAIIRDHNGALMVTFNRVIPLSGDGLKMAAQSLPGAELGRATAPPPLAVVPPLILTKSTCVRAGGRFSSHSREISTYTIACSPQFSD</sequence>